<organism evidence="1">
    <name type="scientific">Methyloraptor flagellatus</name>
    <dbReference type="NCBI Taxonomy" id="3162530"/>
    <lineage>
        <taxon>Bacteria</taxon>
        <taxon>Pseudomonadati</taxon>
        <taxon>Pseudomonadota</taxon>
        <taxon>Alphaproteobacteria</taxon>
        <taxon>Hyphomicrobiales</taxon>
        <taxon>Ancalomicrobiaceae</taxon>
        <taxon>Methyloraptor</taxon>
    </lineage>
</organism>
<dbReference type="KEGG" id="mflg:ABS361_12225"/>
<sequence length="61" mass="6482">MIRTAVAGWGLTPAALWAMTPREFAAALAPPVRGPLDRAGFETLFARYPDREAADGGPTEP</sequence>
<reference evidence="1" key="1">
    <citation type="submission" date="2024-06" db="EMBL/GenBank/DDBJ databases">
        <title>Methylostella associata gen. nov., sp. nov., a novel Ancalomicrobiaceae-affiliated facultatively methylotrophic bacteria that feed on methanotrophs of the genus Methylococcus.</title>
        <authorList>
            <person name="Saltykova V."/>
            <person name="Danilova O.V."/>
            <person name="Oshkin I.Y."/>
            <person name="Belova S.E."/>
            <person name="Pimenov N.V."/>
            <person name="Dedysh S.N."/>
        </authorList>
    </citation>
    <scope>NUCLEOTIDE SEQUENCE</scope>
    <source>
        <strain evidence="1">S20</strain>
    </source>
</reference>
<name>A0AAU7X7K7_9HYPH</name>
<dbReference type="Pfam" id="PF09550">
    <property type="entry name" value="Phage_TAC_6"/>
    <property type="match status" value="1"/>
</dbReference>
<evidence type="ECO:0000313" key="1">
    <source>
        <dbReference type="EMBL" id="XBY42882.1"/>
    </source>
</evidence>
<dbReference type="EMBL" id="CP158568">
    <property type="protein sequence ID" value="XBY42882.1"/>
    <property type="molecule type" value="Genomic_DNA"/>
</dbReference>
<proteinExistence type="predicted"/>
<gene>
    <name evidence="1" type="ORF">ABS361_12225</name>
</gene>
<dbReference type="InterPro" id="IPR019056">
    <property type="entry name" value="Phage_TAC_6"/>
</dbReference>
<protein>
    <submittedName>
        <fullName evidence="1">Phage tail assembly chaperone</fullName>
    </submittedName>
</protein>
<dbReference type="RefSeq" id="WP_407047983.1">
    <property type="nucleotide sequence ID" value="NZ_CP158568.1"/>
</dbReference>
<accession>A0AAU7X7K7</accession>
<dbReference type="AlphaFoldDB" id="A0AAU7X7K7"/>